<evidence type="ECO:0000313" key="3">
    <source>
        <dbReference type="Proteomes" id="UP000807115"/>
    </source>
</evidence>
<sequence>MTRAAAHPASATRTPAPLCGGCLRPLPTRTTAGSCRQPLSHQPRHHRFPLLFGSSASRPLPSSQPSSFLPPVVASRTTVPSLRSGWWCVRNPARRSSVARARPGSGPRHRAARCRSPAPGQAPGLFLSLREMLAFI</sequence>
<reference evidence="2" key="1">
    <citation type="journal article" date="2019" name="BMC Genomics">
        <title>A new reference genome for Sorghum bicolor reveals high levels of sequence similarity between sweet and grain genotypes: implications for the genetics of sugar metabolism.</title>
        <authorList>
            <person name="Cooper E.A."/>
            <person name="Brenton Z.W."/>
            <person name="Flinn B.S."/>
            <person name="Jenkins J."/>
            <person name="Shu S."/>
            <person name="Flowers D."/>
            <person name="Luo F."/>
            <person name="Wang Y."/>
            <person name="Xia P."/>
            <person name="Barry K."/>
            <person name="Daum C."/>
            <person name="Lipzen A."/>
            <person name="Yoshinaga Y."/>
            <person name="Schmutz J."/>
            <person name="Saski C."/>
            <person name="Vermerris W."/>
            <person name="Kresovich S."/>
        </authorList>
    </citation>
    <scope>NUCLEOTIDE SEQUENCE</scope>
</reference>
<feature type="region of interest" description="Disordered" evidence="1">
    <location>
        <begin position="95"/>
        <end position="118"/>
    </location>
</feature>
<evidence type="ECO:0000313" key="2">
    <source>
        <dbReference type="EMBL" id="KAG0528874.1"/>
    </source>
</evidence>
<name>A0A921QWA5_SORBI</name>
<evidence type="ECO:0000256" key="1">
    <source>
        <dbReference type="SAM" id="MobiDB-lite"/>
    </source>
</evidence>
<protein>
    <submittedName>
        <fullName evidence="2">Uncharacterized protein</fullName>
    </submittedName>
</protein>
<accession>A0A921QWA5</accession>
<feature type="compositionally biased region" description="Low complexity" evidence="1">
    <location>
        <begin position="54"/>
        <end position="71"/>
    </location>
</feature>
<feature type="region of interest" description="Disordered" evidence="1">
    <location>
        <begin position="51"/>
        <end position="71"/>
    </location>
</feature>
<dbReference type="AlphaFoldDB" id="A0A921QWA5"/>
<feature type="compositionally biased region" description="Low complexity" evidence="1">
    <location>
        <begin position="95"/>
        <end position="106"/>
    </location>
</feature>
<comment type="caution">
    <text evidence="2">The sequence shown here is derived from an EMBL/GenBank/DDBJ whole genome shotgun (WGS) entry which is preliminary data.</text>
</comment>
<dbReference type="Proteomes" id="UP000807115">
    <property type="component" value="Chromosome 5"/>
</dbReference>
<dbReference type="EMBL" id="CM027684">
    <property type="protein sequence ID" value="KAG0528874.1"/>
    <property type="molecule type" value="Genomic_DNA"/>
</dbReference>
<reference evidence="2" key="2">
    <citation type="submission" date="2020-10" db="EMBL/GenBank/DDBJ databases">
        <authorList>
            <person name="Cooper E.A."/>
            <person name="Brenton Z.W."/>
            <person name="Flinn B.S."/>
            <person name="Jenkins J."/>
            <person name="Shu S."/>
            <person name="Flowers D."/>
            <person name="Luo F."/>
            <person name="Wang Y."/>
            <person name="Xia P."/>
            <person name="Barry K."/>
            <person name="Daum C."/>
            <person name="Lipzen A."/>
            <person name="Yoshinaga Y."/>
            <person name="Schmutz J."/>
            <person name="Saski C."/>
            <person name="Vermerris W."/>
            <person name="Kresovich S."/>
        </authorList>
    </citation>
    <scope>NUCLEOTIDE SEQUENCE</scope>
</reference>
<organism evidence="2 3">
    <name type="scientific">Sorghum bicolor</name>
    <name type="common">Sorghum</name>
    <name type="synonym">Sorghum vulgare</name>
    <dbReference type="NCBI Taxonomy" id="4558"/>
    <lineage>
        <taxon>Eukaryota</taxon>
        <taxon>Viridiplantae</taxon>
        <taxon>Streptophyta</taxon>
        <taxon>Embryophyta</taxon>
        <taxon>Tracheophyta</taxon>
        <taxon>Spermatophyta</taxon>
        <taxon>Magnoliopsida</taxon>
        <taxon>Liliopsida</taxon>
        <taxon>Poales</taxon>
        <taxon>Poaceae</taxon>
        <taxon>PACMAD clade</taxon>
        <taxon>Panicoideae</taxon>
        <taxon>Andropogonodae</taxon>
        <taxon>Andropogoneae</taxon>
        <taxon>Sorghinae</taxon>
        <taxon>Sorghum</taxon>
    </lineage>
</organism>
<gene>
    <name evidence="2" type="ORF">BDA96_05G050100</name>
</gene>
<proteinExistence type="predicted"/>